<dbReference type="Gene3D" id="3.40.50.720">
    <property type="entry name" value="NAD(P)-binding Rossmann-like Domain"/>
    <property type="match status" value="2"/>
</dbReference>
<dbReference type="PROSITE" id="PS52019">
    <property type="entry name" value="PKS_MFAS_DH"/>
    <property type="match status" value="1"/>
</dbReference>
<dbReference type="InterPro" id="IPR032821">
    <property type="entry name" value="PKS_assoc"/>
</dbReference>
<feature type="domain" description="Ketosynthase family 3 (KS3)" evidence="9">
    <location>
        <begin position="33"/>
        <end position="462"/>
    </location>
</feature>
<evidence type="ECO:0000259" key="10">
    <source>
        <dbReference type="PROSITE" id="PS52019"/>
    </source>
</evidence>
<dbReference type="FunFam" id="3.40.50.720:FF:000209">
    <property type="entry name" value="Polyketide synthase Pks12"/>
    <property type="match status" value="1"/>
</dbReference>
<dbReference type="Gene3D" id="3.40.47.10">
    <property type="match status" value="1"/>
</dbReference>
<dbReference type="InterPro" id="IPR050091">
    <property type="entry name" value="PKS_NRPS_Biosynth_Enz"/>
</dbReference>
<evidence type="ECO:0000256" key="6">
    <source>
        <dbReference type="PROSITE-ProRule" id="PRU01363"/>
    </source>
</evidence>
<keyword evidence="2" id="KW-0597">Phosphoprotein</keyword>
<dbReference type="PROSITE" id="PS50075">
    <property type="entry name" value="CARRIER"/>
    <property type="match status" value="1"/>
</dbReference>
<dbReference type="InterPro" id="IPR016036">
    <property type="entry name" value="Malonyl_transacylase_ACP-bd"/>
</dbReference>
<dbReference type="Pfam" id="PF23114">
    <property type="entry name" value="NAD-bd_HRPKS_sdrA"/>
    <property type="match status" value="1"/>
</dbReference>
<dbReference type="Pfam" id="PF00550">
    <property type="entry name" value="PP-binding"/>
    <property type="match status" value="1"/>
</dbReference>
<dbReference type="PANTHER" id="PTHR43775">
    <property type="entry name" value="FATTY ACID SYNTHASE"/>
    <property type="match status" value="1"/>
</dbReference>
<dbReference type="Gene3D" id="1.10.1200.10">
    <property type="entry name" value="ACP-like"/>
    <property type="match status" value="1"/>
</dbReference>
<evidence type="ECO:0008006" key="12">
    <source>
        <dbReference type="Google" id="ProtNLM"/>
    </source>
</evidence>
<dbReference type="Gene3D" id="3.90.180.10">
    <property type="entry name" value="Medium-chain alcohol dehydrogenases, catalytic domain"/>
    <property type="match status" value="1"/>
</dbReference>
<dbReference type="GO" id="GO:0004312">
    <property type="term" value="F:fatty acid synthase activity"/>
    <property type="evidence" value="ECO:0007669"/>
    <property type="project" value="TreeGrafter"/>
</dbReference>
<sequence length="2385" mass="261732">MGANHDAPGYDGSRHVEDATPEAHIPSHPFHSEVPIAIVGMACRLPGHCMTPKDLWEFVTNGNVASITTPDNRFRLDGHYDGSQKTNTMKTPGAMFMEDVDPAAFDAQFFQVNSSDACSMDPQQRVFMEVAYECLENAGIPKGKVEGTRLGCIVGASAVDYHDMDCRDPEDRTNSPTIGCGRALLSNRVSHFLDAHGPSITIDTACSSGLTALQLGCLYLRSNEADSMLVGGVNMYLSPERNQDMGAMRETASATGYCHSFDEKADGYVIAEAVNSIFLKRLDDAVRDNDPIRAVIRGVAVNSAGRTTGIAMPNPRAQEAVIRDAYRFAGIPASEIPQTGYVECHGTGTRVGDPAEVQGLSAVFSTTKSRKSQIVLSSVKSNIGHSEAAAGLSGIIKAVLSIEKAQVPGTAALDTPNPAINFEGLGFSLSKQTMPWPIHSKLRASVNSFGFGGANAHAVLESPRYLLGSQAQCHKSCYLSSDDIQEDFFFQEILQPEKKIDSRPLLLVLSANDEDSLTAYTACLVSRLLDPAVQVSTLDLTYTFSQRRSLHRHRAYAIVREPSVKRESITFVKRLPEAPVVAFAFTGQGSQWPMMGKTLLENYKKAEETVKSLDAALRQLSHPPNFSLFDELTQIREASALRRPEFSQPLVTALQIAYVDVLSSFGIQPQFAVGHSSGEIAAVYAGGFVSAEAAIKLAYLRGLAVNQAGGHSDVGMLAVGLPLEALREYIDPRDDAIQVACYNSPNSITISGKLEALETLRSTLENAGHFARLLQVAVAYHSSFMYPASAIYGEMLQEIWDSSFDQEITKPRARVFSSVTGAEMTTAPDISYWQRNLVSKVEFEMAVRQMIQPKTGPNVFIEVGPSSTLSSPLQEIFRGAADHRSEFRYTSVARRGHDINDRLYSVLGLLFGLGVPVDIAAANQYETDKVSPNFLTDLPNYAWNHSQKYWTESLASKDWRQRPFVRHDLLGSKVLGTNWSNPTWKNKLQLEDLPWLMDHRIGDQVVFPASGYICMAVEAMYQANLMGTWKGTKPEECVFRLRDAKFSRALVMNASESTTVSLSLAPIGDSDDSWYKFRVSSMKSDTWHQNASGLVRIDSGCTEFAQSATPIAALENPTSAKEWYNDVQENGMCFGPAFQTHLSVEYASGSRNSRSIVSVAPPASKWQQSRYALHPVCMDGCFQAASFVLAHGDICDTSNTMVPLGIEQMALPISSQQDSQAIALASTEYSGVGRLDSSKSYSLSCSLRKPETGAVLLELKGLRLTEIDSPRISSSPHIYTEVVWEADVALMTESDWKQVERQLTTNHDDQSHDKAAALAWKLIHMVAHKKPNLTLLEVNLDTQDSSSLLLDEHNSGLLEPSQSSGLFRYSYCSSNPSIVAALEERHQTKSQVDYTLHDFSTSCLSMDTYFDVIVMRVSSCQDEKSWRALENARSSLPKNSIVLIVWNEPPTDAMAAALNHSQFHRFARIEAGFIGIAVQNETNPESKNVTLFKMDEDRTHPFEMELQRLGWNIQHLTVDSGVCPPKYVVILDELTTSAMASINHQHFVMLQTLIRSECNILWVTRGSQMQVDNPDSAMVQGLLRAVRNENRASNIITLDVEQFSGTGSLRAVEKCLAMLQRDPMVQGQDSEFVERGGIIHISRVLPDSKANTAVEEVHARRGFRSVDFHDHSRTIRLYAEQVGSIESLQYHEISCEPATLKGDDVEIKVEAAGVNFKDVAITLGLIPENEHLLGGEGSGVVTRVAPGVTDVKPGQRVAFFERGSFGNSVTTTTKLLHTIPDTMTFEEAATIPCAFMTSMYCLFDLAGVKAGDRVLIHSATGGVGIAGIQLCQYVGATIYATVGSQEKENFLVSSLGIARDRIFSSRTRAFARQVLDHTDGRGVDVILNSLTGDLLDESWRIIADGGTMIEIGKKDILNKSSLSMSPFMRNASFRSFDLSHREMDDNRKSRLLSETFRLIQQGHLKPISPVHQFSFADIPAALRYIGSGKHIGKLIITHSNSSEVVLPVRPARPSLRLKEDATYLVVGGLRGLCGTMAVSLARDGARHLAIMSRSNHGDSVSQKVKDDIEAYGCRVSFLRGDVTNMEDVKHAFRTAVPSIRGVIQGAMVLRDRTFDSMTVDEFHTAVNCKVQGTWNIHNVSLQQACSLDFFTLLSSVSGISGNKGQANYAAANTFLDAFAAYRQRLKLNACSVSLGVVSHKGYLAEHKDLRQGFDPAIWYGIGAKLLRQILNLSIQQQESGASELSGTAHMITGIQVPQPRYSKLLDDPRFRALTSPDRGVGKEQPKDGAQDARALFLALKSKADARITRGLMVEICNRYLTKSLRLSSPLDPSRPLSDYGVDSLVAVEFRGSVRVHLGVDLSTLEVLNASSLTSICERVLERIES</sequence>
<dbReference type="EMBL" id="MW373493">
    <property type="protein sequence ID" value="UPN67565.1"/>
    <property type="molecule type" value="mRNA"/>
</dbReference>
<dbReference type="InterPro" id="IPR049551">
    <property type="entry name" value="PKS_DH_C"/>
</dbReference>
<protein>
    <recommendedName>
        <fullName evidence="12">Polyketide synthase</fullName>
    </recommendedName>
</protein>
<accession>A0A8U0AS44</accession>
<dbReference type="InterPro" id="IPR018201">
    <property type="entry name" value="Ketoacyl_synth_AS"/>
</dbReference>
<evidence type="ECO:0000256" key="7">
    <source>
        <dbReference type="SAM" id="MobiDB-lite"/>
    </source>
</evidence>
<keyword evidence="5" id="KW-0511">Multifunctional enzyme</keyword>
<dbReference type="SUPFAM" id="SSF50129">
    <property type="entry name" value="GroES-like"/>
    <property type="match status" value="1"/>
</dbReference>
<dbReference type="Pfam" id="PF21089">
    <property type="entry name" value="PKS_DH_N"/>
    <property type="match status" value="1"/>
</dbReference>
<dbReference type="Pfam" id="PF02801">
    <property type="entry name" value="Ketoacyl-synt_C"/>
    <property type="match status" value="1"/>
</dbReference>
<dbReference type="Gene3D" id="3.30.70.3290">
    <property type="match status" value="1"/>
</dbReference>
<dbReference type="SMART" id="SM00829">
    <property type="entry name" value="PKS_ER"/>
    <property type="match status" value="1"/>
</dbReference>
<dbReference type="GO" id="GO:0016491">
    <property type="term" value="F:oxidoreductase activity"/>
    <property type="evidence" value="ECO:0007669"/>
    <property type="project" value="UniProtKB-KW"/>
</dbReference>
<dbReference type="InterPro" id="IPR057326">
    <property type="entry name" value="KR_dom"/>
</dbReference>
<keyword evidence="1" id="KW-0596">Phosphopantetheine</keyword>
<dbReference type="SUPFAM" id="SSF51735">
    <property type="entry name" value="NAD(P)-binding Rossmann-fold domains"/>
    <property type="match status" value="2"/>
</dbReference>
<dbReference type="InterPro" id="IPR014043">
    <property type="entry name" value="Acyl_transferase_dom"/>
</dbReference>
<dbReference type="InterPro" id="IPR056501">
    <property type="entry name" value="NAD-bd_HRPKS_sdrA"/>
</dbReference>
<feature type="region of interest" description="C-terminal hotdog fold" evidence="6">
    <location>
        <begin position="1115"/>
        <end position="1273"/>
    </location>
</feature>
<evidence type="ECO:0000256" key="2">
    <source>
        <dbReference type="ARBA" id="ARBA00022553"/>
    </source>
</evidence>
<dbReference type="InterPro" id="IPR049552">
    <property type="entry name" value="PKS_DH_N"/>
</dbReference>
<dbReference type="GO" id="GO:0004315">
    <property type="term" value="F:3-oxoacyl-[acyl-carrier-protein] synthase activity"/>
    <property type="evidence" value="ECO:0007669"/>
    <property type="project" value="InterPro"/>
</dbReference>
<dbReference type="Pfam" id="PF16197">
    <property type="entry name" value="KAsynt_C_assoc"/>
    <property type="match status" value="1"/>
</dbReference>
<dbReference type="SMART" id="SM00826">
    <property type="entry name" value="PKS_DH"/>
    <property type="match status" value="1"/>
</dbReference>
<dbReference type="InterPro" id="IPR020841">
    <property type="entry name" value="PKS_Beta-ketoAc_synthase_dom"/>
</dbReference>
<dbReference type="PROSITE" id="PS52004">
    <property type="entry name" value="KS3_2"/>
    <property type="match status" value="1"/>
</dbReference>
<dbReference type="InterPro" id="IPR042104">
    <property type="entry name" value="PKS_dehydratase_sf"/>
</dbReference>
<dbReference type="InterPro" id="IPR036291">
    <property type="entry name" value="NAD(P)-bd_dom_sf"/>
</dbReference>
<evidence type="ECO:0000259" key="8">
    <source>
        <dbReference type="PROSITE" id="PS50075"/>
    </source>
</evidence>
<organism evidence="11">
    <name type="scientific">Pestalotiopsis sp</name>
    <dbReference type="NCBI Taxonomy" id="36460"/>
    <lineage>
        <taxon>Eukaryota</taxon>
        <taxon>Fungi</taxon>
        <taxon>Dikarya</taxon>
        <taxon>Ascomycota</taxon>
        <taxon>Pezizomycotina</taxon>
        <taxon>Sordariomycetes</taxon>
        <taxon>Xylariomycetidae</taxon>
        <taxon>Amphisphaeriales</taxon>
        <taxon>Sporocadaceae</taxon>
        <taxon>Pestalotiopsis</taxon>
    </lineage>
</organism>
<evidence type="ECO:0000313" key="11">
    <source>
        <dbReference type="EMBL" id="UPN67565.1"/>
    </source>
</evidence>
<dbReference type="InterPro" id="IPR016035">
    <property type="entry name" value="Acyl_Trfase/lysoPLipase"/>
</dbReference>
<dbReference type="SMR" id="A0A8U0AS44"/>
<evidence type="ECO:0000259" key="9">
    <source>
        <dbReference type="PROSITE" id="PS52004"/>
    </source>
</evidence>
<dbReference type="CDD" id="cd00833">
    <property type="entry name" value="PKS"/>
    <property type="match status" value="1"/>
</dbReference>
<dbReference type="SMART" id="SM00822">
    <property type="entry name" value="PKS_KR"/>
    <property type="match status" value="1"/>
</dbReference>
<dbReference type="InterPro" id="IPR020807">
    <property type="entry name" value="PKS_DH"/>
</dbReference>
<dbReference type="Pfam" id="PF08659">
    <property type="entry name" value="KR"/>
    <property type="match status" value="1"/>
</dbReference>
<dbReference type="GO" id="GO:0006633">
    <property type="term" value="P:fatty acid biosynthetic process"/>
    <property type="evidence" value="ECO:0007669"/>
    <property type="project" value="InterPro"/>
</dbReference>
<dbReference type="InterPro" id="IPR020843">
    <property type="entry name" value="ER"/>
</dbReference>
<feature type="region of interest" description="Disordered" evidence="7">
    <location>
        <begin position="1"/>
        <end position="28"/>
    </location>
</feature>
<dbReference type="InterPro" id="IPR036736">
    <property type="entry name" value="ACP-like_sf"/>
</dbReference>
<dbReference type="InterPro" id="IPR011032">
    <property type="entry name" value="GroES-like_sf"/>
</dbReference>
<dbReference type="Gene3D" id="3.40.366.10">
    <property type="entry name" value="Malonyl-Coenzyme A Acyl Carrier Protein, domain 2"/>
    <property type="match status" value="1"/>
</dbReference>
<dbReference type="InterPro" id="IPR001227">
    <property type="entry name" value="Ac_transferase_dom_sf"/>
</dbReference>
<dbReference type="SMART" id="SM00825">
    <property type="entry name" value="PKS_KS"/>
    <property type="match status" value="1"/>
</dbReference>
<dbReference type="InterPro" id="IPR014031">
    <property type="entry name" value="Ketoacyl_synth_C"/>
</dbReference>
<evidence type="ECO:0000256" key="3">
    <source>
        <dbReference type="ARBA" id="ARBA00022679"/>
    </source>
</evidence>
<dbReference type="InterPro" id="IPR020806">
    <property type="entry name" value="PKS_PP-bd"/>
</dbReference>
<keyword evidence="3" id="KW-0808">Transferase</keyword>
<dbReference type="Pfam" id="PF13602">
    <property type="entry name" value="ADH_zinc_N_2"/>
    <property type="match status" value="1"/>
</dbReference>
<dbReference type="PROSITE" id="PS00606">
    <property type="entry name" value="KS3_1"/>
    <property type="match status" value="1"/>
</dbReference>
<dbReference type="GO" id="GO:1901336">
    <property type="term" value="P:lactone biosynthetic process"/>
    <property type="evidence" value="ECO:0007669"/>
    <property type="project" value="UniProtKB-ARBA"/>
</dbReference>
<dbReference type="SUPFAM" id="SSF53901">
    <property type="entry name" value="Thiolase-like"/>
    <property type="match status" value="1"/>
</dbReference>
<dbReference type="Gene3D" id="3.10.129.110">
    <property type="entry name" value="Polyketide synthase dehydratase"/>
    <property type="match status" value="1"/>
</dbReference>
<proteinExistence type="evidence at transcript level"/>
<dbReference type="InterPro" id="IPR049900">
    <property type="entry name" value="PKS_mFAS_DH"/>
</dbReference>
<evidence type="ECO:0000256" key="5">
    <source>
        <dbReference type="ARBA" id="ARBA00023268"/>
    </source>
</evidence>
<dbReference type="SMART" id="SM00827">
    <property type="entry name" value="PKS_AT"/>
    <property type="match status" value="1"/>
</dbReference>
<dbReference type="InterPro" id="IPR013154">
    <property type="entry name" value="ADH-like_N"/>
</dbReference>
<dbReference type="InterPro" id="IPR016039">
    <property type="entry name" value="Thiolase-like"/>
</dbReference>
<dbReference type="SUPFAM" id="SSF47336">
    <property type="entry name" value="ACP-like"/>
    <property type="match status" value="1"/>
</dbReference>
<dbReference type="Pfam" id="PF00109">
    <property type="entry name" value="ketoacyl-synt"/>
    <property type="match status" value="1"/>
</dbReference>
<dbReference type="SMART" id="SM00823">
    <property type="entry name" value="PKS_PP"/>
    <property type="match status" value="1"/>
</dbReference>
<dbReference type="Pfam" id="PF08240">
    <property type="entry name" value="ADH_N"/>
    <property type="match status" value="1"/>
</dbReference>
<feature type="region of interest" description="N-terminal hotdog fold" evidence="6">
    <location>
        <begin position="967"/>
        <end position="1102"/>
    </location>
</feature>
<dbReference type="InterPro" id="IPR009081">
    <property type="entry name" value="PP-bd_ACP"/>
</dbReference>
<evidence type="ECO:0000256" key="4">
    <source>
        <dbReference type="ARBA" id="ARBA00023002"/>
    </source>
</evidence>
<dbReference type="GO" id="GO:0031177">
    <property type="term" value="F:phosphopantetheine binding"/>
    <property type="evidence" value="ECO:0007669"/>
    <property type="project" value="InterPro"/>
</dbReference>
<feature type="active site" description="Proton acceptor; for dehydratase activity" evidence="6">
    <location>
        <position position="999"/>
    </location>
</feature>
<dbReference type="Pfam" id="PF14765">
    <property type="entry name" value="PS-DH"/>
    <property type="match status" value="1"/>
</dbReference>
<feature type="domain" description="PKS/mFAS DH" evidence="10">
    <location>
        <begin position="967"/>
        <end position="1273"/>
    </location>
</feature>
<name>A0A8U0AS44_PESTX</name>
<dbReference type="GO" id="GO:0044550">
    <property type="term" value="P:secondary metabolite biosynthetic process"/>
    <property type="evidence" value="ECO:0007669"/>
    <property type="project" value="TreeGrafter"/>
</dbReference>
<dbReference type="CDD" id="cd05195">
    <property type="entry name" value="enoyl_red"/>
    <property type="match status" value="1"/>
</dbReference>
<evidence type="ECO:0000256" key="1">
    <source>
        <dbReference type="ARBA" id="ARBA00022450"/>
    </source>
</evidence>
<dbReference type="Pfam" id="PF00698">
    <property type="entry name" value="Acyl_transf_1"/>
    <property type="match status" value="1"/>
</dbReference>
<dbReference type="SUPFAM" id="SSF55048">
    <property type="entry name" value="Probable ACP-binding domain of malonyl-CoA ACP transacylase"/>
    <property type="match status" value="1"/>
</dbReference>
<reference evidence="11" key="1">
    <citation type="submission" date="2020-12" db="EMBL/GenBank/DDBJ databases">
        <authorList>
            <person name="Li J."/>
            <person name="Zhen H."/>
            <person name="Chen Y."/>
            <person name="Liu L."/>
        </authorList>
    </citation>
    <scope>NUCLEOTIDE SEQUENCE</scope>
</reference>
<dbReference type="PANTHER" id="PTHR43775:SF18">
    <property type="entry name" value="ENZYME, PUTATIVE (JCVI)-RELATED"/>
    <property type="match status" value="1"/>
</dbReference>
<feature type="domain" description="Carrier" evidence="8">
    <location>
        <begin position="2306"/>
        <end position="2383"/>
    </location>
</feature>
<keyword evidence="4" id="KW-0560">Oxidoreductase</keyword>
<dbReference type="InterPro" id="IPR013968">
    <property type="entry name" value="PKS_KR"/>
</dbReference>
<dbReference type="InterPro" id="IPR014030">
    <property type="entry name" value="Ketoacyl_synth_N"/>
</dbReference>
<dbReference type="SUPFAM" id="SSF52151">
    <property type="entry name" value="FabD/lysophospholipase-like"/>
    <property type="match status" value="1"/>
</dbReference>
<feature type="active site" description="Proton donor; for dehydratase activity" evidence="6">
    <location>
        <position position="1179"/>
    </location>
</feature>